<dbReference type="FunFam" id="3.30.300.10:FF:000002">
    <property type="entry name" value="GMP synthase [glutamine-hydrolyzing]"/>
    <property type="match status" value="1"/>
</dbReference>
<dbReference type="Pfam" id="PF00958">
    <property type="entry name" value="GMP_synt_C"/>
    <property type="match status" value="1"/>
</dbReference>
<dbReference type="InterPro" id="IPR025777">
    <property type="entry name" value="GMPS_ATP_PPase_dom"/>
</dbReference>
<keyword evidence="3 9" id="KW-0436">Ligase</keyword>
<dbReference type="UniPathway" id="UPA00189">
    <property type="reaction ID" value="UER00296"/>
</dbReference>
<feature type="active site" evidence="9">
    <location>
        <position position="172"/>
    </location>
</feature>
<dbReference type="SUPFAM" id="SSF52402">
    <property type="entry name" value="Adenine nucleotide alpha hydrolases-like"/>
    <property type="match status" value="1"/>
</dbReference>
<evidence type="ECO:0000256" key="3">
    <source>
        <dbReference type="ARBA" id="ARBA00022598"/>
    </source>
</evidence>
<gene>
    <name evidence="9 12" type="primary">guaA</name>
    <name evidence="12" type="ORF">FXF47_02190</name>
</gene>
<name>A0A5D0MK40_9BACT</name>
<sequence>MIFLKNFDRVLILDFGSQYTKLIARRIRENHVYCEIHPFNISMNQIEEFAPRAIILSGSPSSVLNDGPVCSEKIFNLNVPILGICYGLQLMMYMKEGDVDKGVKKEFGHAKIYLDKKDPFFENIPKENSVWMSHGDKVVSLDPNFEKIAHTKNAEYAAVKHVEKPIYGVQFHPEVVHTEYGNQYIRNFLFNICDLEADWTMGKFVEETIDNIRKKVKDKKVILGLSGGVDSSVVAVLLWKAIKDQLVPIFVNNGVLRKGEVEQVRNVFENVFSMKLNYIDASKQFLDALEGVTDPEEKRKTIGRIFIDVFDNEAKKINNAKFLAQGTLYPDVIESVSFKGPSATIKSHHNVGGLPEKMDFELIEPLKELFKDEVRELGKELGLPKEMVQRHPFPGPGLAIRIIGKVTRERLMLIREADAIVREEIKKAGIYDNIWQAFAVLLPIKTVGVMGDERTYENTVAVRMVDSVDGMTADWSKVPYSVLKKISNRIINEVEGINRVTYDISSKPPSTIEWE</sequence>
<keyword evidence="8 9" id="KW-0315">Glutamine amidotransferase</keyword>
<comment type="pathway">
    <text evidence="2 9">Purine metabolism; GMP biosynthesis; GMP from XMP (L-Gln route): step 1/1.</text>
</comment>
<dbReference type="NCBIfam" id="TIGR00888">
    <property type="entry name" value="guaA_Nterm"/>
    <property type="match status" value="1"/>
</dbReference>
<dbReference type="InterPro" id="IPR004739">
    <property type="entry name" value="GMP_synth_GATase"/>
</dbReference>
<evidence type="ECO:0000256" key="6">
    <source>
        <dbReference type="ARBA" id="ARBA00022755"/>
    </source>
</evidence>
<evidence type="ECO:0000256" key="10">
    <source>
        <dbReference type="PROSITE-ProRule" id="PRU00886"/>
    </source>
</evidence>
<evidence type="ECO:0000256" key="9">
    <source>
        <dbReference type="HAMAP-Rule" id="MF_00344"/>
    </source>
</evidence>
<dbReference type="Proteomes" id="UP000324143">
    <property type="component" value="Unassembled WGS sequence"/>
</dbReference>
<dbReference type="CDD" id="cd01997">
    <property type="entry name" value="GMP_synthase_C"/>
    <property type="match status" value="1"/>
</dbReference>
<keyword evidence="6 9" id="KW-0658">Purine biosynthesis</keyword>
<evidence type="ECO:0000259" key="11">
    <source>
        <dbReference type="PROSITE" id="PS51553"/>
    </source>
</evidence>
<feature type="domain" description="GMPS ATP-PPase" evidence="11">
    <location>
        <begin position="199"/>
        <end position="390"/>
    </location>
</feature>
<dbReference type="InterPro" id="IPR022310">
    <property type="entry name" value="NAD/GMP_synthase"/>
</dbReference>
<dbReference type="PANTHER" id="PTHR11922">
    <property type="entry name" value="GMP SYNTHASE-RELATED"/>
    <property type="match status" value="1"/>
</dbReference>
<dbReference type="NCBIfam" id="NF000848">
    <property type="entry name" value="PRK00074.1"/>
    <property type="match status" value="1"/>
</dbReference>
<dbReference type="Pfam" id="PF00117">
    <property type="entry name" value="GATase"/>
    <property type="match status" value="1"/>
</dbReference>
<evidence type="ECO:0000313" key="13">
    <source>
        <dbReference type="Proteomes" id="UP000324143"/>
    </source>
</evidence>
<evidence type="ECO:0000256" key="1">
    <source>
        <dbReference type="ARBA" id="ARBA00002332"/>
    </source>
</evidence>
<dbReference type="PROSITE" id="PS51553">
    <property type="entry name" value="GMPS_ATP_PPASE"/>
    <property type="match status" value="1"/>
</dbReference>
<feature type="active site" evidence="9">
    <location>
        <position position="174"/>
    </location>
</feature>
<evidence type="ECO:0000256" key="8">
    <source>
        <dbReference type="ARBA" id="ARBA00022962"/>
    </source>
</evidence>
<dbReference type="GO" id="GO:0005829">
    <property type="term" value="C:cytosol"/>
    <property type="evidence" value="ECO:0007669"/>
    <property type="project" value="TreeGrafter"/>
</dbReference>
<dbReference type="NCBIfam" id="TIGR00884">
    <property type="entry name" value="guaA_Cterm"/>
    <property type="match status" value="1"/>
</dbReference>
<keyword evidence="7 9" id="KW-0067">ATP-binding</keyword>
<dbReference type="InterPro" id="IPR022955">
    <property type="entry name" value="GMP_synthase"/>
</dbReference>
<dbReference type="GO" id="GO:0003921">
    <property type="term" value="F:GMP synthase activity"/>
    <property type="evidence" value="ECO:0007669"/>
    <property type="project" value="InterPro"/>
</dbReference>
<comment type="catalytic activity">
    <reaction evidence="9">
        <text>XMP + L-glutamine + ATP + H2O = GMP + L-glutamate + AMP + diphosphate + 2 H(+)</text>
        <dbReference type="Rhea" id="RHEA:11680"/>
        <dbReference type="ChEBI" id="CHEBI:15377"/>
        <dbReference type="ChEBI" id="CHEBI:15378"/>
        <dbReference type="ChEBI" id="CHEBI:29985"/>
        <dbReference type="ChEBI" id="CHEBI:30616"/>
        <dbReference type="ChEBI" id="CHEBI:33019"/>
        <dbReference type="ChEBI" id="CHEBI:57464"/>
        <dbReference type="ChEBI" id="CHEBI:58115"/>
        <dbReference type="ChEBI" id="CHEBI:58359"/>
        <dbReference type="ChEBI" id="CHEBI:456215"/>
        <dbReference type="EC" id="6.3.5.2"/>
    </reaction>
</comment>
<dbReference type="Gene3D" id="3.30.300.10">
    <property type="match status" value="1"/>
</dbReference>
<evidence type="ECO:0000256" key="5">
    <source>
        <dbReference type="ARBA" id="ARBA00022749"/>
    </source>
</evidence>
<dbReference type="InterPro" id="IPR029062">
    <property type="entry name" value="Class_I_gatase-like"/>
</dbReference>
<dbReference type="PROSITE" id="PS51273">
    <property type="entry name" value="GATASE_TYPE_1"/>
    <property type="match status" value="1"/>
</dbReference>
<dbReference type="HAMAP" id="MF_00344">
    <property type="entry name" value="GMP_synthase"/>
    <property type="match status" value="1"/>
</dbReference>
<dbReference type="GO" id="GO:0005524">
    <property type="term" value="F:ATP binding"/>
    <property type="evidence" value="ECO:0007669"/>
    <property type="project" value="UniProtKB-UniRule"/>
</dbReference>
<keyword evidence="13" id="KW-1185">Reference proteome</keyword>
<dbReference type="EC" id="6.3.5.2" evidence="9"/>
<comment type="caution">
    <text evidence="12">The sequence shown here is derived from an EMBL/GenBank/DDBJ whole genome shotgun (WGS) entry which is preliminary data.</text>
</comment>
<proteinExistence type="inferred from homology"/>
<evidence type="ECO:0000256" key="2">
    <source>
        <dbReference type="ARBA" id="ARBA00005153"/>
    </source>
</evidence>
<evidence type="ECO:0000313" key="12">
    <source>
        <dbReference type="EMBL" id="TYB31820.1"/>
    </source>
</evidence>
<dbReference type="InterPro" id="IPR017926">
    <property type="entry name" value="GATASE"/>
</dbReference>
<protein>
    <recommendedName>
        <fullName evidence="9">GMP synthase [glutamine-hydrolyzing]</fullName>
        <ecNumber evidence="9">6.3.5.2</ecNumber>
    </recommendedName>
    <alternativeName>
        <fullName evidence="9">GMP synthetase</fullName>
    </alternativeName>
    <alternativeName>
        <fullName evidence="9">Glutamine amidotransferase</fullName>
    </alternativeName>
</protein>
<dbReference type="SUPFAM" id="SSF54810">
    <property type="entry name" value="GMP synthetase C-terminal dimerisation domain"/>
    <property type="match status" value="1"/>
</dbReference>
<reference evidence="12" key="1">
    <citation type="submission" date="2019-08" db="EMBL/GenBank/DDBJ databases">
        <title>Genomic characterization of a novel candidate phylum (ARYD3) from a high temperature, high salinity tertiary oil reservoir in north central Oklahoma, USA.</title>
        <authorList>
            <person name="Youssef N.H."/>
            <person name="Yadav A."/>
            <person name="Elshahed M.S."/>
        </authorList>
    </citation>
    <scope>NUCLEOTIDE SEQUENCE [LARGE SCALE GENOMIC DNA]</scope>
    <source>
        <strain evidence="12">ARYD3</strain>
    </source>
</reference>
<evidence type="ECO:0000256" key="4">
    <source>
        <dbReference type="ARBA" id="ARBA00022741"/>
    </source>
</evidence>
<dbReference type="PANTHER" id="PTHR11922:SF2">
    <property type="entry name" value="GMP SYNTHASE [GLUTAMINE-HYDROLYZING]"/>
    <property type="match status" value="1"/>
</dbReference>
<dbReference type="EMBL" id="VSIX01000028">
    <property type="protein sequence ID" value="TYB31820.1"/>
    <property type="molecule type" value="Genomic_DNA"/>
</dbReference>
<dbReference type="CDD" id="cd01742">
    <property type="entry name" value="GATase1_GMP_Synthase"/>
    <property type="match status" value="1"/>
</dbReference>
<dbReference type="Pfam" id="PF02540">
    <property type="entry name" value="NAD_synthase"/>
    <property type="match status" value="1"/>
</dbReference>
<dbReference type="PRINTS" id="PR00096">
    <property type="entry name" value="GATASE"/>
</dbReference>
<dbReference type="SUPFAM" id="SSF52317">
    <property type="entry name" value="Class I glutamine amidotransferase-like"/>
    <property type="match status" value="1"/>
</dbReference>
<dbReference type="FunFam" id="3.40.50.620:FF:000001">
    <property type="entry name" value="GMP synthase [glutamine-hydrolyzing]"/>
    <property type="match status" value="1"/>
</dbReference>
<dbReference type="InterPro" id="IPR001674">
    <property type="entry name" value="GMP_synth_C"/>
</dbReference>
<dbReference type="InterPro" id="IPR014729">
    <property type="entry name" value="Rossmann-like_a/b/a_fold"/>
</dbReference>
<comment type="subunit">
    <text evidence="9">Homodimer.</text>
</comment>
<organism evidence="12 13">
    <name type="scientific">Candidatus Mcinerneyibacterium aminivorans</name>
    <dbReference type="NCBI Taxonomy" id="2703815"/>
    <lineage>
        <taxon>Bacteria</taxon>
        <taxon>Candidatus Macinerneyibacteriota</taxon>
        <taxon>Candidatus Mcinerneyibacteria</taxon>
        <taxon>Candidatus Mcinerneyibacteriales</taxon>
        <taxon>Candidatus Mcinerneyibacteriaceae</taxon>
        <taxon>Candidatus Mcinerneyibacterium</taxon>
    </lineage>
</organism>
<evidence type="ECO:0000256" key="7">
    <source>
        <dbReference type="ARBA" id="ARBA00022840"/>
    </source>
</evidence>
<dbReference type="Gene3D" id="3.40.50.620">
    <property type="entry name" value="HUPs"/>
    <property type="match status" value="1"/>
</dbReference>
<comment type="function">
    <text evidence="1 9">Catalyzes the synthesis of GMP from XMP.</text>
</comment>
<keyword evidence="5 9" id="KW-0332">GMP biosynthesis</keyword>
<dbReference type="PRINTS" id="PR00097">
    <property type="entry name" value="ANTSNTHASEII"/>
</dbReference>
<accession>A0A5D0MK40</accession>
<feature type="binding site" evidence="10">
    <location>
        <begin position="226"/>
        <end position="232"/>
    </location>
    <ligand>
        <name>ATP</name>
        <dbReference type="ChEBI" id="CHEBI:30616"/>
    </ligand>
</feature>
<dbReference type="Gene3D" id="3.40.50.880">
    <property type="match status" value="1"/>
</dbReference>
<feature type="active site" description="Nucleophile" evidence="9">
    <location>
        <position position="85"/>
    </location>
</feature>
<dbReference type="AlphaFoldDB" id="A0A5D0MK40"/>
<dbReference type="FunFam" id="3.40.50.880:FF:000001">
    <property type="entry name" value="GMP synthase [glutamine-hydrolyzing]"/>
    <property type="match status" value="1"/>
</dbReference>
<keyword evidence="4 9" id="KW-0547">Nucleotide-binding</keyword>